<dbReference type="EMBL" id="UZAE01001956">
    <property type="protein sequence ID" value="VDN99241.1"/>
    <property type="molecule type" value="Genomic_DNA"/>
</dbReference>
<reference evidence="1 2" key="2">
    <citation type="submission" date="2018-11" db="EMBL/GenBank/DDBJ databases">
        <authorList>
            <consortium name="Pathogen Informatics"/>
        </authorList>
    </citation>
    <scope>NUCLEOTIDE SEQUENCE [LARGE SCALE GENOMIC DNA]</scope>
</reference>
<name>A0A0R3T8J5_RODNA</name>
<dbReference type="AlphaFoldDB" id="A0A0R3T8J5"/>
<reference evidence="3" key="1">
    <citation type="submission" date="2017-02" db="UniProtKB">
        <authorList>
            <consortium name="WormBaseParasite"/>
        </authorList>
    </citation>
    <scope>IDENTIFICATION</scope>
</reference>
<evidence type="ECO:0000313" key="3">
    <source>
        <dbReference type="WBParaSite" id="HNAJ_0000338301-mRNA-1"/>
    </source>
</evidence>
<dbReference type="InterPro" id="IPR036691">
    <property type="entry name" value="Endo/exonu/phosph_ase_sf"/>
</dbReference>
<sequence length="130" mass="15260">MISLKRCYRKYRPRQGKSQRLQILQWNAGGMSQDKKIQVQKILQTNDVDIRTIMEANLSDDKLKYYQFPDFNLYLLPKYRQVAIGILTRVKEGLASHYDPIKSIGSIQDMRNNQIKLLEMPKPLQDICSL</sequence>
<dbReference type="Proteomes" id="UP000278807">
    <property type="component" value="Unassembled WGS sequence"/>
</dbReference>
<proteinExistence type="predicted"/>
<gene>
    <name evidence="1" type="ORF">HNAJ_LOCUS3382</name>
</gene>
<protein>
    <submittedName>
        <fullName evidence="3">Reverse transcriptase domain-containing protein</fullName>
    </submittedName>
</protein>
<accession>A0A0R3T8J5</accession>
<organism evidence="3">
    <name type="scientific">Rodentolepis nana</name>
    <name type="common">Dwarf tapeworm</name>
    <name type="synonym">Hymenolepis nana</name>
    <dbReference type="NCBI Taxonomy" id="102285"/>
    <lineage>
        <taxon>Eukaryota</taxon>
        <taxon>Metazoa</taxon>
        <taxon>Spiralia</taxon>
        <taxon>Lophotrochozoa</taxon>
        <taxon>Platyhelminthes</taxon>
        <taxon>Cestoda</taxon>
        <taxon>Eucestoda</taxon>
        <taxon>Cyclophyllidea</taxon>
        <taxon>Hymenolepididae</taxon>
        <taxon>Rodentolepis</taxon>
    </lineage>
</organism>
<evidence type="ECO:0000313" key="1">
    <source>
        <dbReference type="EMBL" id="VDN99241.1"/>
    </source>
</evidence>
<dbReference type="Gene3D" id="3.60.10.10">
    <property type="entry name" value="Endonuclease/exonuclease/phosphatase"/>
    <property type="match status" value="1"/>
</dbReference>
<evidence type="ECO:0000313" key="2">
    <source>
        <dbReference type="Proteomes" id="UP000278807"/>
    </source>
</evidence>
<dbReference type="SUPFAM" id="SSF56219">
    <property type="entry name" value="DNase I-like"/>
    <property type="match status" value="1"/>
</dbReference>
<dbReference type="WBParaSite" id="HNAJ_0000338301-mRNA-1">
    <property type="protein sequence ID" value="HNAJ_0000338301-mRNA-1"/>
    <property type="gene ID" value="HNAJ_0000338301"/>
</dbReference>
<keyword evidence="2" id="KW-1185">Reference proteome</keyword>